<proteinExistence type="predicted"/>
<organism evidence="3 4">
    <name type="scientific">Cryptococcus depauperatus CBS 7841</name>
    <dbReference type="NCBI Taxonomy" id="1295531"/>
    <lineage>
        <taxon>Eukaryota</taxon>
        <taxon>Fungi</taxon>
        <taxon>Dikarya</taxon>
        <taxon>Basidiomycota</taxon>
        <taxon>Agaricomycotina</taxon>
        <taxon>Tremellomycetes</taxon>
        <taxon>Tremellales</taxon>
        <taxon>Cryptococcaceae</taxon>
        <taxon>Cryptococcus</taxon>
    </lineage>
</organism>
<dbReference type="GeneID" id="91088700"/>
<evidence type="ECO:0000313" key="3">
    <source>
        <dbReference type="EMBL" id="WVN89269.1"/>
    </source>
</evidence>
<reference evidence="3" key="2">
    <citation type="journal article" date="2022" name="Elife">
        <title>Obligate sexual reproduction of a homothallic fungus closely related to the Cryptococcus pathogenic species complex.</title>
        <authorList>
            <person name="Passer A.R."/>
            <person name="Clancey S.A."/>
            <person name="Shea T."/>
            <person name="David-Palma M."/>
            <person name="Averette A.F."/>
            <person name="Boekhout T."/>
            <person name="Porcel B.M."/>
            <person name="Nowrousian M."/>
            <person name="Cuomo C.A."/>
            <person name="Sun S."/>
            <person name="Heitman J."/>
            <person name="Coelho M.A."/>
        </authorList>
    </citation>
    <scope>NUCLEOTIDE SEQUENCE</scope>
    <source>
        <strain evidence="3">CBS 7841</strain>
    </source>
</reference>
<feature type="compositionally biased region" description="Basic and acidic residues" evidence="1">
    <location>
        <begin position="1"/>
        <end position="17"/>
    </location>
</feature>
<gene>
    <name evidence="3" type="ORF">L203_104490</name>
</gene>
<evidence type="ECO:0000256" key="2">
    <source>
        <dbReference type="SAM" id="Phobius"/>
    </source>
</evidence>
<evidence type="ECO:0000256" key="1">
    <source>
        <dbReference type="SAM" id="MobiDB-lite"/>
    </source>
</evidence>
<accession>A0AAJ8JVT8</accession>
<feature type="compositionally biased region" description="Polar residues" evidence="1">
    <location>
        <begin position="34"/>
        <end position="65"/>
    </location>
</feature>
<dbReference type="Proteomes" id="UP000094043">
    <property type="component" value="Chromosome 5"/>
</dbReference>
<protein>
    <submittedName>
        <fullName evidence="3">Uncharacterized protein</fullName>
    </submittedName>
</protein>
<reference evidence="3" key="3">
    <citation type="submission" date="2024-01" db="EMBL/GenBank/DDBJ databases">
        <authorList>
            <person name="Coelho M.A."/>
            <person name="David-Palma M."/>
            <person name="Shea T."/>
            <person name="Sun S."/>
            <person name="Cuomo C.A."/>
            <person name="Heitman J."/>
        </authorList>
    </citation>
    <scope>NUCLEOTIDE SEQUENCE</scope>
    <source>
        <strain evidence="3">CBS 7841</strain>
    </source>
</reference>
<keyword evidence="2" id="KW-0472">Membrane</keyword>
<dbReference type="KEGG" id="cdep:91088700"/>
<feature type="transmembrane region" description="Helical" evidence="2">
    <location>
        <begin position="241"/>
        <end position="271"/>
    </location>
</feature>
<keyword evidence="2" id="KW-0812">Transmembrane</keyword>
<dbReference type="RefSeq" id="XP_066069969.1">
    <property type="nucleotide sequence ID" value="XM_066213872.1"/>
</dbReference>
<dbReference type="EMBL" id="CP143788">
    <property type="protein sequence ID" value="WVN89269.1"/>
    <property type="molecule type" value="Genomic_DNA"/>
</dbReference>
<keyword evidence="2" id="KW-1133">Transmembrane helix</keyword>
<dbReference type="AlphaFoldDB" id="A0AAJ8JVT8"/>
<name>A0AAJ8JVT8_9TREE</name>
<reference evidence="3" key="1">
    <citation type="submission" date="2016-06" db="EMBL/GenBank/DDBJ databases">
        <authorList>
            <person name="Cuomo C."/>
            <person name="Litvintseva A."/>
            <person name="Heitman J."/>
            <person name="Chen Y."/>
            <person name="Sun S."/>
            <person name="Springer D."/>
            <person name="Dromer F."/>
            <person name="Young S."/>
            <person name="Zeng Q."/>
            <person name="Chapman S."/>
            <person name="Gujja S."/>
            <person name="Saif S."/>
            <person name="Birren B."/>
        </authorList>
    </citation>
    <scope>NUCLEOTIDE SEQUENCE</scope>
    <source>
        <strain evidence="3">CBS 7841</strain>
    </source>
</reference>
<evidence type="ECO:0000313" key="4">
    <source>
        <dbReference type="Proteomes" id="UP000094043"/>
    </source>
</evidence>
<sequence>MPEKKKKSSGDGERSSKPSENTQRSSSSRHRSSNPSENGQRKTSSKSGSGNRLTQARETGQSVSQNVENAYNTAMGWLGCERDLNRQIQRYNPIFYEFAEKNLLPSYDIQYKASSFIPIFHWPLGLLAKYLQFIFLYETGMKELQRGFASSQRSNRVKSLITALVIISALQLIPTFLLDTYYHFGALWDIFLPAVLFITPWKEQPEQTIAATLCDSCFGFISESVGMLIPEAVTGENGHTTTMIIAGVTIMLFYVGSVGSLAVYVAVWAYLSISTITMLGRRLVKKEESSSQHYKQMTNWHNTMAIWLWRFIISAMEGIHIPGIISAMDLILHYIPTYFLNAVVESVFGTEQCITSHLIRS</sequence>
<feature type="region of interest" description="Disordered" evidence="1">
    <location>
        <begin position="1"/>
        <end position="65"/>
    </location>
</feature>
<feature type="transmembrane region" description="Helical" evidence="2">
    <location>
        <begin position="157"/>
        <end position="174"/>
    </location>
</feature>
<keyword evidence="4" id="KW-1185">Reference proteome</keyword>